<dbReference type="EMBL" id="JAMBOL010000003">
    <property type="protein sequence ID" value="MCM3713466.1"/>
    <property type="molecule type" value="Genomic_DNA"/>
</dbReference>
<evidence type="ECO:0000313" key="7">
    <source>
        <dbReference type="EMBL" id="MCM3713466.1"/>
    </source>
</evidence>
<dbReference type="PROSITE" id="PS51898">
    <property type="entry name" value="TYR_RECOMBINASE"/>
    <property type="match status" value="1"/>
</dbReference>
<dbReference type="InterPro" id="IPR013762">
    <property type="entry name" value="Integrase-like_cat_sf"/>
</dbReference>
<keyword evidence="3" id="KW-0233">DNA recombination</keyword>
<evidence type="ECO:0000256" key="1">
    <source>
        <dbReference type="ARBA" id="ARBA00008857"/>
    </source>
</evidence>
<dbReference type="PANTHER" id="PTHR30349:SF64">
    <property type="entry name" value="PROPHAGE INTEGRASE INTD-RELATED"/>
    <property type="match status" value="1"/>
</dbReference>
<dbReference type="InterPro" id="IPR010998">
    <property type="entry name" value="Integrase_recombinase_N"/>
</dbReference>
<dbReference type="InterPro" id="IPR050090">
    <property type="entry name" value="Tyrosine_recombinase_XerCD"/>
</dbReference>
<name>A0A9X2IN64_9BACI</name>
<dbReference type="GO" id="GO:0015074">
    <property type="term" value="P:DNA integration"/>
    <property type="evidence" value="ECO:0007669"/>
    <property type="project" value="InterPro"/>
</dbReference>
<dbReference type="GO" id="GO:0003677">
    <property type="term" value="F:DNA binding"/>
    <property type="evidence" value="ECO:0007669"/>
    <property type="project" value="UniProtKB-UniRule"/>
</dbReference>
<dbReference type="InterPro" id="IPR044068">
    <property type="entry name" value="CB"/>
</dbReference>
<dbReference type="PROSITE" id="PS51900">
    <property type="entry name" value="CB"/>
    <property type="match status" value="1"/>
</dbReference>
<dbReference type="PANTHER" id="PTHR30349">
    <property type="entry name" value="PHAGE INTEGRASE-RELATED"/>
    <property type="match status" value="1"/>
</dbReference>
<dbReference type="Proteomes" id="UP001139179">
    <property type="component" value="Unassembled WGS sequence"/>
</dbReference>
<comment type="caution">
    <text evidence="7">The sequence shown here is derived from an EMBL/GenBank/DDBJ whole genome shotgun (WGS) entry which is preliminary data.</text>
</comment>
<dbReference type="RefSeq" id="WP_251222288.1">
    <property type="nucleotide sequence ID" value="NZ_JAMBOL010000003.1"/>
</dbReference>
<reference evidence="7" key="1">
    <citation type="submission" date="2022-05" db="EMBL/GenBank/DDBJ databases">
        <title>Comparative Genomics of Spacecraft Associated Microbes.</title>
        <authorList>
            <person name="Tran M.T."/>
            <person name="Wright A."/>
            <person name="Seuylemezian A."/>
            <person name="Eisen J."/>
            <person name="Coil D."/>
        </authorList>
    </citation>
    <scope>NUCLEOTIDE SEQUENCE</scope>
    <source>
        <strain evidence="7">214.1.1</strain>
    </source>
</reference>
<dbReference type="Gene3D" id="1.10.150.130">
    <property type="match status" value="1"/>
</dbReference>
<evidence type="ECO:0000313" key="8">
    <source>
        <dbReference type="Proteomes" id="UP001139179"/>
    </source>
</evidence>
<feature type="domain" description="Tyr recombinase" evidence="5">
    <location>
        <begin position="151"/>
        <end position="360"/>
    </location>
</feature>
<evidence type="ECO:0000256" key="4">
    <source>
        <dbReference type="PROSITE-ProRule" id="PRU01248"/>
    </source>
</evidence>
<dbReference type="Pfam" id="PF00589">
    <property type="entry name" value="Phage_integrase"/>
    <property type="match status" value="1"/>
</dbReference>
<feature type="domain" description="Core-binding (CB)" evidence="6">
    <location>
        <begin position="33"/>
        <end position="130"/>
    </location>
</feature>
<comment type="similarity">
    <text evidence="1">Belongs to the 'phage' integrase family.</text>
</comment>
<dbReference type="Gene3D" id="1.10.443.10">
    <property type="entry name" value="Intergrase catalytic core"/>
    <property type="match status" value="1"/>
</dbReference>
<gene>
    <name evidence="7" type="ORF">M3202_05175</name>
</gene>
<evidence type="ECO:0000259" key="6">
    <source>
        <dbReference type="PROSITE" id="PS51900"/>
    </source>
</evidence>
<dbReference type="InterPro" id="IPR002104">
    <property type="entry name" value="Integrase_catalytic"/>
</dbReference>
<accession>A0A9X2IN64</accession>
<proteinExistence type="inferred from homology"/>
<evidence type="ECO:0000259" key="5">
    <source>
        <dbReference type="PROSITE" id="PS51898"/>
    </source>
</evidence>
<keyword evidence="8" id="KW-1185">Reference proteome</keyword>
<dbReference type="AlphaFoldDB" id="A0A9X2IN64"/>
<protein>
    <submittedName>
        <fullName evidence="7">Tyrosine-type recombinase/integrase</fullName>
    </submittedName>
</protein>
<dbReference type="InterPro" id="IPR011010">
    <property type="entry name" value="DNA_brk_join_enz"/>
</dbReference>
<dbReference type="GO" id="GO:0006310">
    <property type="term" value="P:DNA recombination"/>
    <property type="evidence" value="ECO:0007669"/>
    <property type="project" value="UniProtKB-KW"/>
</dbReference>
<evidence type="ECO:0000256" key="3">
    <source>
        <dbReference type="ARBA" id="ARBA00023172"/>
    </source>
</evidence>
<keyword evidence="2 4" id="KW-0238">DNA-binding</keyword>
<sequence length="363" mass="41580">MSLFAKLNRMPQTEEHEHFSSKLQLLSTFKKAGELPGFVQDYLLSRLALGYSPATIQRYIYDFCFFFSYVKQATGSSEADMSSLTLDDFLQLQKDGIEHYLSYLALEVENEARTINRKLSVLQSLFDYLIKKGKTETNPVLAVKRPKIGKKEPVYLTKEEMRQFFKQLDAELPTGTSERQKRYHQYLKERDFLVIHLLVFTGLRISELASLRLKQVQFERRTILVHGKGNKERTVPLSVETINLIRRYLESLPKKSRPAHGEDPLLVGYDFKTGAYLPGVTVSALQKMLQRQLKKAARSIPSLQTKPISAHKLRHTFATALIEQGVDVLTVQSLLGHETVATTQVYAHVQNKAREKAIEQLSF</sequence>
<evidence type="ECO:0000256" key="2">
    <source>
        <dbReference type="ARBA" id="ARBA00023125"/>
    </source>
</evidence>
<dbReference type="SUPFAM" id="SSF56349">
    <property type="entry name" value="DNA breaking-rejoining enzymes"/>
    <property type="match status" value="1"/>
</dbReference>
<organism evidence="7 8">
    <name type="scientific">Halalkalibacter oceani</name>
    <dbReference type="NCBI Taxonomy" id="1653776"/>
    <lineage>
        <taxon>Bacteria</taxon>
        <taxon>Bacillati</taxon>
        <taxon>Bacillota</taxon>
        <taxon>Bacilli</taxon>
        <taxon>Bacillales</taxon>
        <taxon>Bacillaceae</taxon>
        <taxon>Halalkalibacter</taxon>
    </lineage>
</organism>